<feature type="region of interest" description="Disordered" evidence="1">
    <location>
        <begin position="766"/>
        <end position="827"/>
    </location>
</feature>
<comment type="caution">
    <text evidence="2">The sequence shown here is derived from an EMBL/GenBank/DDBJ whole genome shotgun (WGS) entry which is preliminary data.</text>
</comment>
<proteinExistence type="predicted"/>
<evidence type="ECO:0000313" key="3">
    <source>
        <dbReference type="Proteomes" id="UP000017559"/>
    </source>
</evidence>
<protein>
    <submittedName>
        <fullName evidence="2">Uncharacterized protein</fullName>
    </submittedName>
</protein>
<feature type="compositionally biased region" description="Polar residues" evidence="1">
    <location>
        <begin position="798"/>
        <end position="810"/>
    </location>
</feature>
<dbReference type="HOGENOM" id="CLU_010693_1_0_1"/>
<gene>
    <name evidence="2" type="ORF">Moror_1152</name>
</gene>
<evidence type="ECO:0000256" key="1">
    <source>
        <dbReference type="SAM" id="MobiDB-lite"/>
    </source>
</evidence>
<reference evidence="2 3" key="1">
    <citation type="journal article" date="2014" name="BMC Genomics">
        <title>Genome and secretome analysis of the hemibiotrophic fungal pathogen, Moniliophthora roreri, which causes frosty pod rot disease of cacao: mechanisms of the biotrophic and necrotrophic phases.</title>
        <authorList>
            <person name="Meinhardt L.W."/>
            <person name="Costa G.G.L."/>
            <person name="Thomazella D.P.T."/>
            <person name="Teixeira P.J.P.L."/>
            <person name="Carazzolle M.F."/>
            <person name="Schuster S.C."/>
            <person name="Carlson J.E."/>
            <person name="Guiltinan M.J."/>
            <person name="Mieczkowski P."/>
            <person name="Farmer A."/>
            <person name="Ramaraj T."/>
            <person name="Crozier J."/>
            <person name="Davis R.E."/>
            <person name="Shao J."/>
            <person name="Melnick R.L."/>
            <person name="Pereira G.A.G."/>
            <person name="Bailey B.A."/>
        </authorList>
    </citation>
    <scope>NUCLEOTIDE SEQUENCE [LARGE SCALE GENOMIC DNA]</scope>
    <source>
        <strain evidence="2 3">MCA 2997</strain>
    </source>
</reference>
<evidence type="ECO:0000313" key="2">
    <source>
        <dbReference type="EMBL" id="ESK91174.1"/>
    </source>
</evidence>
<dbReference type="AlphaFoldDB" id="V2YHM1"/>
<accession>V2YHM1</accession>
<sequence>MLALFPIRTIADHVLGLHAHSSQVWNSMVDTAWKRSSRSSRLDELVTTIASSEGLMKAVAGSDNTQIWEPEVEVGEAAVEPSIYAHIRSLGLIRVFPTVPGPPMALHRLGSFGDDPVLRKRVDNIFCGRNKFLVNTSGTGKTRLLYEGLCRNWGLYFTSIVDSTRLGMNDIYPIVEMKLLDEPEFTSVLSSSETEPAERLARNLQLAHRHFSIILLVRLLALQMFIMAAVANGVNDSQKQIWLKLQLCYPFESVDIPFEKIYTSVKAMSDRVIEDGIAETLKEIFTIQDIGPAYFVLDEANFVSHALREAFRDDDGKHYSVIKVMLRVWIGHLKRLPLTFVVAGTEIPREYFAGEEWADWLWSSDTGAFDNKEVQRQYVTSFLPPEIVSTEDGQRLVERNWKWLRGRHRCTASFISLLLQRKFVEPHRQLDSYTPFYKIDFEFLDEVEDEDKQLASWLHEALLFSLVNPSERAEFTLEAIGLITESFGRFIDPDCTEITVDEPVILAGAANHFGEEPRSLLGFDYFCDHILVPDIGNQHVAAYMSLCMAATFDAVGGRPMGDLFVLPKSCHTWASASAEIFFRRIKGKRKSEVAFRYSQDLSQELVTWSFEPDATVTWLRSHKTPFCIQVYNEVVTVIFALKTSNGEYFWVFLCMLRPADENQDLLQAAKKAASSLHPQNLFRFMGSTSTNAMIDKALQGLPGTCPDFIGESRVLRVVGSFSQHISISSLRSDKTSRITILNTQPIRTATQSYPSDALITRLLSNANDNDTPKKRKQNNFLEDNANRAGKCVKKTRSSADNTMKSTLTQPRSKKGASIPENKVANNA</sequence>
<keyword evidence="3" id="KW-1185">Reference proteome</keyword>
<dbReference type="KEGG" id="mrr:Moror_1152"/>
<organism evidence="2 3">
    <name type="scientific">Moniliophthora roreri (strain MCA 2997)</name>
    <name type="common">Cocoa frosty pod rot fungus</name>
    <name type="synonym">Crinipellis roreri</name>
    <dbReference type="NCBI Taxonomy" id="1381753"/>
    <lineage>
        <taxon>Eukaryota</taxon>
        <taxon>Fungi</taxon>
        <taxon>Dikarya</taxon>
        <taxon>Basidiomycota</taxon>
        <taxon>Agaricomycotina</taxon>
        <taxon>Agaricomycetes</taxon>
        <taxon>Agaricomycetidae</taxon>
        <taxon>Agaricales</taxon>
        <taxon>Marasmiineae</taxon>
        <taxon>Marasmiaceae</taxon>
        <taxon>Moniliophthora</taxon>
    </lineage>
</organism>
<dbReference type="EMBL" id="AWSO01000365">
    <property type="protein sequence ID" value="ESK91174.1"/>
    <property type="molecule type" value="Genomic_DNA"/>
</dbReference>
<dbReference type="STRING" id="1381753.V2YHM1"/>
<dbReference type="Proteomes" id="UP000017559">
    <property type="component" value="Unassembled WGS sequence"/>
</dbReference>
<dbReference type="OrthoDB" id="2393824at2759"/>
<name>V2YHM1_MONRO</name>